<feature type="domain" description="Lipase maturation factor 1/2 C-terminal" evidence="9">
    <location>
        <begin position="369"/>
        <end position="523"/>
    </location>
</feature>
<feature type="domain" description="Lipase maturation factor 1/2 N-terminal" evidence="8">
    <location>
        <begin position="151"/>
        <end position="301"/>
    </location>
</feature>
<evidence type="ECO:0000256" key="4">
    <source>
        <dbReference type="ARBA" id="ARBA00022824"/>
    </source>
</evidence>
<proteinExistence type="inferred from homology"/>
<dbReference type="InterPro" id="IPR009613">
    <property type="entry name" value="LMF"/>
</dbReference>
<feature type="transmembrane region" description="Helical" evidence="7">
    <location>
        <begin position="329"/>
        <end position="346"/>
    </location>
</feature>
<comment type="subcellular location">
    <subcellularLocation>
        <location evidence="1">Endoplasmic reticulum membrane</location>
        <topology evidence="1">Multi-pass membrane protein</topology>
    </subcellularLocation>
</comment>
<name>A0A3M8A5A5_9MICO</name>
<evidence type="ECO:0000313" key="10">
    <source>
        <dbReference type="EMBL" id="RNB46364.1"/>
    </source>
</evidence>
<feature type="transmembrane region" description="Helical" evidence="7">
    <location>
        <begin position="102"/>
        <end position="121"/>
    </location>
</feature>
<dbReference type="AlphaFoldDB" id="A0A3M8A5A5"/>
<keyword evidence="11" id="KW-1185">Reference proteome</keyword>
<dbReference type="Pfam" id="PF06762">
    <property type="entry name" value="LMF1"/>
    <property type="match status" value="1"/>
</dbReference>
<dbReference type="GO" id="GO:0051604">
    <property type="term" value="P:protein maturation"/>
    <property type="evidence" value="ECO:0007669"/>
    <property type="project" value="InterPro"/>
</dbReference>
<dbReference type="EMBL" id="RHHB01000034">
    <property type="protein sequence ID" value="RNB46364.1"/>
    <property type="molecule type" value="Genomic_DNA"/>
</dbReference>
<evidence type="ECO:0000256" key="7">
    <source>
        <dbReference type="SAM" id="Phobius"/>
    </source>
</evidence>
<accession>A0A3M8A5A5</accession>
<keyword evidence="5 7" id="KW-1133">Transmembrane helix</keyword>
<feature type="transmembrane region" description="Helical" evidence="7">
    <location>
        <begin position="285"/>
        <end position="309"/>
    </location>
</feature>
<sequence length="549" mass="61387">MDWADWFSWFDAGDSDLARQVLQRGIAALFLLAFLSSLNQFRALLGERGLLPVPELLDAVHRAEAATAERATSDRVPLLRRTRSRGYLGPTLFRWGYTDRRLVAVCVAGMVVAASVVLGLPQLGPQWVPMLVFLTMWGLYLSIVSVGQTFYGFGWEMLLCEAGFLMAFLGSDAAPPPLPIIVLTWWLVFRLEFGAGMIKLRGDAAWRDLTALYYHHETQPMPGPFSRQAHLLPKWFHRLEVVGNHVAQLVVPFLLFAPQPVRTIAAAVVIGTQLWLVVTGNFAWLNWITIVLAFSAVGDSVVLQLLPFLPADALGASAGAVGPDVANPWWWIAIVLVVTALILWLSRRPLMNLFSKRQLMNTSFDRWQLVNAYGAFGSVTRQRVEIVVEGSLAEDPGDDDAAFDPQDPDDAEAAANAGWREYEFKGKPGDVRRVSRQFAPYHLRLDWLMWFLPLGRIGEPWFYRFLEHLLRADAATLRLLRIDPFGGEPPRWVRARSYLYRYATHAEFRATGRRWMRHPLAVVIPPLRLREAPPRDGGAGGGGAGGAEG</sequence>
<evidence type="ECO:0000313" key="11">
    <source>
        <dbReference type="Proteomes" id="UP000275048"/>
    </source>
</evidence>
<protein>
    <submittedName>
        <fullName evidence="10">Lipase maturation factor family protein</fullName>
    </submittedName>
</protein>
<dbReference type="OrthoDB" id="9793230at2"/>
<evidence type="ECO:0000256" key="2">
    <source>
        <dbReference type="ARBA" id="ARBA00005512"/>
    </source>
</evidence>
<reference evidence="10 11" key="1">
    <citation type="submission" date="2018-10" db="EMBL/GenBank/DDBJ databases">
        <title>Isolation, diversity and antibacterial activity of antinobacteria from the wheat rhizosphere soil.</title>
        <authorList>
            <person name="Sun T."/>
        </authorList>
    </citation>
    <scope>NUCLEOTIDE SEQUENCE [LARGE SCALE GENOMIC DNA]</scope>
    <source>
        <strain evidence="10 11">SJ-23</strain>
    </source>
</reference>
<dbReference type="Pfam" id="PF25179">
    <property type="entry name" value="LMF1_C"/>
    <property type="match status" value="1"/>
</dbReference>
<dbReference type="InterPro" id="IPR057433">
    <property type="entry name" value="LMF1/2_C"/>
</dbReference>
<keyword evidence="4" id="KW-0256">Endoplasmic reticulum</keyword>
<dbReference type="PANTHER" id="PTHR14463">
    <property type="entry name" value="LIPASE MATURATION FACTOR"/>
    <property type="match status" value="1"/>
</dbReference>
<keyword evidence="6 7" id="KW-0472">Membrane</keyword>
<comment type="similarity">
    <text evidence="2">Belongs to the lipase maturation factor family.</text>
</comment>
<feature type="transmembrane region" description="Helical" evidence="7">
    <location>
        <begin position="20"/>
        <end position="38"/>
    </location>
</feature>
<dbReference type="PANTHER" id="PTHR14463:SF10">
    <property type="entry name" value="LIPASE MATURATION FACTOR 1"/>
    <property type="match status" value="1"/>
</dbReference>
<feature type="transmembrane region" description="Helical" evidence="7">
    <location>
        <begin position="261"/>
        <end position="278"/>
    </location>
</feature>
<feature type="transmembrane region" description="Helical" evidence="7">
    <location>
        <begin position="177"/>
        <end position="198"/>
    </location>
</feature>
<evidence type="ECO:0000259" key="9">
    <source>
        <dbReference type="Pfam" id="PF25179"/>
    </source>
</evidence>
<feature type="transmembrane region" description="Helical" evidence="7">
    <location>
        <begin position="127"/>
        <end position="146"/>
    </location>
</feature>
<evidence type="ECO:0000256" key="3">
    <source>
        <dbReference type="ARBA" id="ARBA00022692"/>
    </source>
</evidence>
<dbReference type="Proteomes" id="UP000275048">
    <property type="component" value="Unassembled WGS sequence"/>
</dbReference>
<evidence type="ECO:0000259" key="8">
    <source>
        <dbReference type="Pfam" id="PF06762"/>
    </source>
</evidence>
<comment type="caution">
    <text evidence="10">The sequence shown here is derived from an EMBL/GenBank/DDBJ whole genome shotgun (WGS) entry which is preliminary data.</text>
</comment>
<keyword evidence="3 7" id="KW-0812">Transmembrane</keyword>
<organism evidence="10 11">
    <name type="scientific">Agromyces tardus</name>
    <dbReference type="NCBI Taxonomy" id="2583849"/>
    <lineage>
        <taxon>Bacteria</taxon>
        <taxon>Bacillati</taxon>
        <taxon>Actinomycetota</taxon>
        <taxon>Actinomycetes</taxon>
        <taxon>Micrococcales</taxon>
        <taxon>Microbacteriaceae</taxon>
        <taxon>Agromyces</taxon>
    </lineage>
</organism>
<dbReference type="RefSeq" id="WP_122937713.1">
    <property type="nucleotide sequence ID" value="NZ_JBHSNT010000007.1"/>
</dbReference>
<evidence type="ECO:0000256" key="6">
    <source>
        <dbReference type="ARBA" id="ARBA00023136"/>
    </source>
</evidence>
<evidence type="ECO:0000256" key="1">
    <source>
        <dbReference type="ARBA" id="ARBA00004477"/>
    </source>
</evidence>
<gene>
    <name evidence="10" type="ORF">EDM22_14035</name>
</gene>
<dbReference type="InterPro" id="IPR057434">
    <property type="entry name" value="LMF1/2_N"/>
</dbReference>
<evidence type="ECO:0000256" key="5">
    <source>
        <dbReference type="ARBA" id="ARBA00022989"/>
    </source>
</evidence>